<dbReference type="GO" id="GO:0006508">
    <property type="term" value="P:proteolysis"/>
    <property type="evidence" value="ECO:0007669"/>
    <property type="project" value="InterPro"/>
</dbReference>
<evidence type="ECO:0000256" key="1">
    <source>
        <dbReference type="ARBA" id="ARBA00007447"/>
    </source>
</evidence>
<dbReference type="InterPro" id="IPR001461">
    <property type="entry name" value="Aspartic_peptidase_A1"/>
</dbReference>
<gene>
    <name evidence="3" type="ORF">TCLT_LOCUS10873</name>
</gene>
<protein>
    <submittedName>
        <fullName evidence="5">Peptidase A1 domain-containing protein</fullName>
    </submittedName>
</protein>
<keyword evidence="4" id="KW-1185">Reference proteome</keyword>
<evidence type="ECO:0000313" key="3">
    <source>
        <dbReference type="EMBL" id="VDN08591.1"/>
    </source>
</evidence>
<organism evidence="5">
    <name type="scientific">Thelazia callipaeda</name>
    <name type="common">Oriental eyeworm</name>
    <name type="synonym">Parasitic nematode</name>
    <dbReference type="NCBI Taxonomy" id="103827"/>
    <lineage>
        <taxon>Eukaryota</taxon>
        <taxon>Metazoa</taxon>
        <taxon>Ecdysozoa</taxon>
        <taxon>Nematoda</taxon>
        <taxon>Chromadorea</taxon>
        <taxon>Rhabditida</taxon>
        <taxon>Spirurina</taxon>
        <taxon>Spiruromorpha</taxon>
        <taxon>Thelazioidea</taxon>
        <taxon>Thelaziidae</taxon>
        <taxon>Thelazia</taxon>
    </lineage>
</organism>
<evidence type="ECO:0000259" key="2">
    <source>
        <dbReference type="PROSITE" id="PS51767"/>
    </source>
</evidence>
<evidence type="ECO:0000313" key="4">
    <source>
        <dbReference type="Proteomes" id="UP000276776"/>
    </source>
</evidence>
<dbReference type="OrthoDB" id="293175at2759"/>
<dbReference type="Proteomes" id="UP000276776">
    <property type="component" value="Unassembled WGS sequence"/>
</dbReference>
<name>A0A0N5DCH2_THECL</name>
<dbReference type="Pfam" id="PF00026">
    <property type="entry name" value="Asp"/>
    <property type="match status" value="1"/>
</dbReference>
<dbReference type="STRING" id="103827.A0A0N5DCH2"/>
<feature type="domain" description="Peptidase A1" evidence="2">
    <location>
        <begin position="1"/>
        <end position="244"/>
    </location>
</feature>
<dbReference type="GO" id="GO:0004190">
    <property type="term" value="F:aspartic-type endopeptidase activity"/>
    <property type="evidence" value="ECO:0007669"/>
    <property type="project" value="InterPro"/>
</dbReference>
<dbReference type="AlphaFoldDB" id="A0A0N5DCH2"/>
<dbReference type="EMBL" id="UYYF01005539">
    <property type="protein sequence ID" value="VDN08591.1"/>
    <property type="molecule type" value="Genomic_DNA"/>
</dbReference>
<dbReference type="PANTHER" id="PTHR47966">
    <property type="entry name" value="BETA-SITE APP-CLEAVING ENZYME, ISOFORM A-RELATED"/>
    <property type="match status" value="1"/>
</dbReference>
<comment type="similarity">
    <text evidence="1">Belongs to the peptidase A1 family.</text>
</comment>
<accession>A0A0N5DCH2</accession>
<dbReference type="PROSITE" id="PS51767">
    <property type="entry name" value="PEPTIDASE_A1"/>
    <property type="match status" value="1"/>
</dbReference>
<dbReference type="PANTHER" id="PTHR47966:SF51">
    <property type="entry name" value="BETA-SITE APP-CLEAVING ENZYME, ISOFORM A-RELATED"/>
    <property type="match status" value="1"/>
</dbReference>
<proteinExistence type="inferred from homology"/>
<dbReference type="SUPFAM" id="SSF50630">
    <property type="entry name" value="Acid proteases"/>
    <property type="match status" value="1"/>
</dbReference>
<reference evidence="5" key="1">
    <citation type="submission" date="2017-02" db="UniProtKB">
        <authorList>
            <consortium name="WormBaseParasite"/>
        </authorList>
    </citation>
    <scope>IDENTIFICATION</scope>
</reference>
<dbReference type="InterPro" id="IPR021109">
    <property type="entry name" value="Peptidase_aspartic_dom_sf"/>
</dbReference>
<sequence length="264" mass="29702">MNQMNDEELKVKNAAFGTPSVLKWDDAVMYYRIDGVLGLSSLNISDTRRDNPIHKVLRSSSIDPIITIALPPRNSSVAATLTLGASNNYICAKSDKQVTEKLVSSRDRYDFAYSSISMGNKTFSLQWRSAFAYVDTIRPYIGVPDLFMQELILKYDAKKKRNTGADVYWVDCNQAFEPFYLRTANNTYVVEPSNFVIKHDKADANCELGFRSHSGPLGPVALGIPFLNQYCAILEPTKRSISFRPIVVPNTTVYCFTSENYSLE</sequence>
<dbReference type="Gene3D" id="2.40.70.10">
    <property type="entry name" value="Acid Proteases"/>
    <property type="match status" value="2"/>
</dbReference>
<evidence type="ECO:0000313" key="5">
    <source>
        <dbReference type="WBParaSite" id="TCLT_0001089601-mRNA-1"/>
    </source>
</evidence>
<dbReference type="WBParaSite" id="TCLT_0001089601-mRNA-1">
    <property type="protein sequence ID" value="TCLT_0001089601-mRNA-1"/>
    <property type="gene ID" value="TCLT_0001089601"/>
</dbReference>
<reference evidence="3 4" key="2">
    <citation type="submission" date="2018-11" db="EMBL/GenBank/DDBJ databases">
        <authorList>
            <consortium name="Pathogen Informatics"/>
        </authorList>
    </citation>
    <scope>NUCLEOTIDE SEQUENCE [LARGE SCALE GENOMIC DNA]</scope>
</reference>
<dbReference type="Gene3D" id="2.60.40.1960">
    <property type="match status" value="1"/>
</dbReference>
<dbReference type="InterPro" id="IPR033121">
    <property type="entry name" value="PEPTIDASE_A1"/>
</dbReference>